<feature type="binding site" evidence="3">
    <location>
        <begin position="8"/>
        <end position="10"/>
    </location>
    <ligand>
        <name>substrate</name>
    </ligand>
</feature>
<keyword evidence="7" id="KW-0614">Plasmid</keyword>
<dbReference type="Pfam" id="PF13419">
    <property type="entry name" value="HAD_2"/>
    <property type="match status" value="1"/>
</dbReference>
<dbReference type="GO" id="GO:0050308">
    <property type="term" value="F:sugar-phosphatase activity"/>
    <property type="evidence" value="ECO:0007669"/>
    <property type="project" value="TreeGrafter"/>
</dbReference>
<evidence type="ECO:0000256" key="5">
    <source>
        <dbReference type="PIRSR" id="PIRSR610972-4"/>
    </source>
</evidence>
<dbReference type="NCBIfam" id="TIGR02009">
    <property type="entry name" value="PGMB-YQAB-SF"/>
    <property type="match status" value="1"/>
</dbReference>
<dbReference type="InterPro" id="IPR051806">
    <property type="entry name" value="HAD-like_SPP"/>
</dbReference>
<dbReference type="GO" id="GO:0005975">
    <property type="term" value="P:carbohydrate metabolic process"/>
    <property type="evidence" value="ECO:0007669"/>
    <property type="project" value="InterPro"/>
</dbReference>
<dbReference type="InterPro" id="IPR023214">
    <property type="entry name" value="HAD_sf"/>
</dbReference>
<dbReference type="EMBL" id="LR215018">
    <property type="protein sequence ID" value="VEU69301.1"/>
    <property type="molecule type" value="Genomic_DNA"/>
</dbReference>
<organism evidence="6 8">
    <name type="scientific">Mycoplasmopsis canis</name>
    <dbReference type="NCBI Taxonomy" id="29555"/>
    <lineage>
        <taxon>Bacteria</taxon>
        <taxon>Bacillati</taxon>
        <taxon>Mycoplasmatota</taxon>
        <taxon>Mycoplasmoidales</taxon>
        <taxon>Metamycoplasmataceae</taxon>
        <taxon>Mycoplasmopsis</taxon>
    </lineage>
</organism>
<dbReference type="InterPro" id="IPR041492">
    <property type="entry name" value="HAD_2"/>
</dbReference>
<dbReference type="EMBL" id="LR215010">
    <property type="protein sequence ID" value="VEU68635.1"/>
    <property type="molecule type" value="Genomic_DNA"/>
</dbReference>
<keyword evidence="4" id="KW-0479">Metal-binding</keyword>
<dbReference type="InterPro" id="IPR010972">
    <property type="entry name" value="Beta-PGM"/>
</dbReference>
<feature type="binding site" evidence="3">
    <location>
        <position position="77"/>
    </location>
    <ligand>
        <name>substrate</name>
    </ligand>
</feature>
<name>A0A449APZ7_9BACT</name>
<feature type="binding site" evidence="4">
    <location>
        <position position="10"/>
    </location>
    <ligand>
        <name>Mg(2+)</name>
        <dbReference type="ChEBI" id="CHEBI:18420"/>
    </ligand>
</feature>
<dbReference type="Gene3D" id="1.10.150.240">
    <property type="entry name" value="Putative phosphatase, domain 2"/>
    <property type="match status" value="1"/>
</dbReference>
<accession>A0A449APZ7</accession>
<dbReference type="GO" id="GO:0000287">
    <property type="term" value="F:magnesium ion binding"/>
    <property type="evidence" value="ECO:0007669"/>
    <property type="project" value="InterPro"/>
</dbReference>
<proteinExistence type="inferred from homology"/>
<feature type="binding site" evidence="4">
    <location>
        <position position="8"/>
    </location>
    <ligand>
        <name>Mg(2+)</name>
        <dbReference type="ChEBI" id="CHEBI:18420"/>
    </ligand>
</feature>
<dbReference type="GO" id="GO:0008801">
    <property type="term" value="F:beta-phosphoglucomutase activity"/>
    <property type="evidence" value="ECO:0007669"/>
    <property type="project" value="UniProtKB-EC"/>
</dbReference>
<feature type="binding site" evidence="3">
    <location>
        <begin position="43"/>
        <end position="48"/>
    </location>
    <ligand>
        <name>substrate</name>
    </ligand>
</feature>
<dbReference type="CDD" id="cd02598">
    <property type="entry name" value="HAD_BPGM"/>
    <property type="match status" value="1"/>
</dbReference>
<dbReference type="PANTHER" id="PTHR43481">
    <property type="entry name" value="FRUCTOSE-1-PHOSPHATE PHOSPHATASE"/>
    <property type="match status" value="1"/>
</dbReference>
<geneLocation type="plasmid" evidence="7 8">
    <name>9</name>
</geneLocation>
<dbReference type="Gene3D" id="3.40.50.1000">
    <property type="entry name" value="HAD superfamily/HAD-like"/>
    <property type="match status" value="1"/>
</dbReference>
<keyword evidence="4" id="KW-0460">Magnesium</keyword>
<dbReference type="RefSeq" id="WP_004794305.1">
    <property type="nucleotide sequence ID" value="NZ_LR215010.1"/>
</dbReference>
<dbReference type="SUPFAM" id="SSF56784">
    <property type="entry name" value="HAD-like"/>
    <property type="match status" value="1"/>
</dbReference>
<dbReference type="Proteomes" id="UP000290495">
    <property type="component" value="Plasmid 9"/>
</dbReference>
<dbReference type="SFLD" id="SFLDG01135">
    <property type="entry name" value="C1.5.6:_HAD__Beta-PGM__Phospha"/>
    <property type="match status" value="1"/>
</dbReference>
<feature type="site" description="Important for catalytic activity and assists the phosphoryl transfer reaction to Asp8 by balancing charge and orienting the reacting groups" evidence="5">
    <location>
        <position position="116"/>
    </location>
</feature>
<comment type="similarity">
    <text evidence="1">Belongs to the HAD-like hydrolase superfamily. CbbY/CbbZ/Gph/YieH family.</text>
</comment>
<feature type="site" description="Important for catalytic activity and assists the phosphoryl transfer reaction to Asp8 by balancing charge and orienting the reacting groups" evidence="5">
    <location>
        <position position="147"/>
    </location>
</feature>
<feature type="active site" description="Nucleophile" evidence="2">
    <location>
        <position position="8"/>
    </location>
</feature>
<dbReference type="AlphaFoldDB" id="A0A449APZ7"/>
<keyword evidence="6" id="KW-0413">Isomerase</keyword>
<dbReference type="InterPro" id="IPR023198">
    <property type="entry name" value="PGP-like_dom2"/>
</dbReference>
<sequence>MVKGFVFDLDGVITDTAVLHFKSWQEKVKELGINYIEEDNEKLRGIPRLETLKEIIKLKKPDLRLSEEELIKIADEKNEVYKKLLETEINESSILPGVLELLNEAKRNGIKLSIASSSYNGPTILKKLGIIELFDFIVYPGDVKKGKPAPDIFIQAAEGIGLKTTECVGFEDAPAGVKGIKDANMPAIAITHNSSEDFSNADLVLTSTAELNFSEIMKKFN</sequence>
<feature type="active site" description="Proton donor/acceptor" evidence="2">
    <location>
        <position position="10"/>
    </location>
</feature>
<feature type="binding site" evidence="3">
    <location>
        <begin position="116"/>
        <end position="120"/>
    </location>
    <ligand>
        <name>substrate</name>
    </ligand>
</feature>
<evidence type="ECO:0000256" key="2">
    <source>
        <dbReference type="PIRSR" id="PIRSR610972-1"/>
    </source>
</evidence>
<evidence type="ECO:0000256" key="4">
    <source>
        <dbReference type="PIRSR" id="PIRSR610972-3"/>
    </source>
</evidence>
<dbReference type="SFLD" id="SFLDS00003">
    <property type="entry name" value="Haloacid_Dehalogenase"/>
    <property type="match status" value="1"/>
</dbReference>
<dbReference type="NCBIfam" id="TIGR01509">
    <property type="entry name" value="HAD-SF-IA-v3"/>
    <property type="match status" value="1"/>
</dbReference>
<feature type="binding site" evidence="3">
    <location>
        <position position="24"/>
    </location>
    <ligand>
        <name>substrate</name>
    </ligand>
</feature>
<feature type="binding site" evidence="4">
    <location>
        <position position="171"/>
    </location>
    <ligand>
        <name>Mg(2+)</name>
        <dbReference type="ChEBI" id="CHEBI:18420"/>
    </ligand>
</feature>
<protein>
    <submittedName>
        <fullName evidence="6">Beta-phosphoglucomutase (Beta-PGM) domain-containing protein</fullName>
        <ecNumber evidence="6">5.4.2.6</ecNumber>
    </submittedName>
</protein>
<dbReference type="PANTHER" id="PTHR43481:SF4">
    <property type="entry name" value="GLYCEROL-1-PHOSPHATE PHOSPHOHYDROLASE 1-RELATED"/>
    <property type="match status" value="1"/>
</dbReference>
<dbReference type="InterPro" id="IPR006439">
    <property type="entry name" value="HAD-SF_hydro_IA"/>
</dbReference>
<dbReference type="SFLD" id="SFLDG01129">
    <property type="entry name" value="C1.5:_HAD__Beta-PGM__Phosphata"/>
    <property type="match status" value="1"/>
</dbReference>
<evidence type="ECO:0000256" key="1">
    <source>
        <dbReference type="ARBA" id="ARBA00006171"/>
    </source>
</evidence>
<evidence type="ECO:0000313" key="8">
    <source>
        <dbReference type="Proteomes" id="UP000290495"/>
    </source>
</evidence>
<dbReference type="InterPro" id="IPR036412">
    <property type="entry name" value="HAD-like_sf"/>
</dbReference>
<reference evidence="6 8" key="1">
    <citation type="submission" date="2019-01" db="EMBL/GenBank/DDBJ databases">
        <authorList>
            <consortium name="Pathogen Informatics"/>
        </authorList>
    </citation>
    <scope>NUCLEOTIDE SEQUENCE [LARGE SCALE GENOMIC DNA]</scope>
    <source>
        <strain evidence="6 8">NCTC10146</strain>
        <plasmid evidence="8">9</plasmid>
    </source>
</reference>
<feature type="binding site" evidence="3">
    <location>
        <position position="147"/>
    </location>
    <ligand>
        <name>substrate</name>
    </ligand>
</feature>
<evidence type="ECO:0000313" key="6">
    <source>
        <dbReference type="EMBL" id="VEU68635.1"/>
    </source>
</evidence>
<comment type="cofactor">
    <cofactor evidence="4">
        <name>Mg(2+)</name>
        <dbReference type="ChEBI" id="CHEBI:18420"/>
    </cofactor>
    <text evidence="4">Binds 2 magnesium ions per subunit.</text>
</comment>
<evidence type="ECO:0000256" key="3">
    <source>
        <dbReference type="PIRSR" id="PIRSR610972-2"/>
    </source>
</evidence>
<dbReference type="InterPro" id="IPR010976">
    <property type="entry name" value="B-phosphoglucomutase_hydrolase"/>
</dbReference>
<evidence type="ECO:0000313" key="7">
    <source>
        <dbReference type="EMBL" id="VEU69301.1"/>
    </source>
</evidence>
<gene>
    <name evidence="6" type="primary">beta-pgm_1</name>
    <name evidence="7" type="synonym">beta-pgm_3</name>
    <name evidence="6" type="ORF">NCTC10146_00081</name>
    <name evidence="7" type="ORF">NCTC10146_00794</name>
</gene>
<dbReference type="NCBIfam" id="TIGR01990">
    <property type="entry name" value="bPGM"/>
    <property type="match status" value="1"/>
</dbReference>
<dbReference type="EC" id="5.4.2.6" evidence="6"/>
<dbReference type="Proteomes" id="UP000290495">
    <property type="component" value="Chromosome"/>
</dbReference>
<feature type="binding site" evidence="4">
    <location>
        <position position="172"/>
    </location>
    <ligand>
        <name>Mg(2+)</name>
        <dbReference type="ChEBI" id="CHEBI:18420"/>
    </ligand>
</feature>